<dbReference type="GeneID" id="30322254"/>
<dbReference type="InterPro" id="IPR019705">
    <property type="entry name" value="DUF2594"/>
</dbReference>
<gene>
    <name evidence="1" type="ORF">G9399_15900</name>
    <name evidence="3" type="ORF">NCTC12965_00058</name>
    <name evidence="2" type="ORF">NCTC13193_02378</name>
    <name evidence="4" type="ORF">RFB13_10970</name>
</gene>
<dbReference type="Pfam" id="PF10769">
    <property type="entry name" value="DUF2594"/>
    <property type="match status" value="1"/>
</dbReference>
<reference evidence="4 7" key="4">
    <citation type="submission" date="2023-08" db="EMBL/GenBank/DDBJ databases">
        <title>Complete Genome and Methylome dissection of Serratia fonticola NEB369.</title>
        <authorList>
            <person name="Fomenkov A."/>
            <person name="Roberts R.D."/>
        </authorList>
    </citation>
    <scope>NUCLEOTIDE SEQUENCE [LARGE SCALE GENOMIC DNA]</scope>
    <source>
        <strain evidence="4 7">NEB369</strain>
    </source>
</reference>
<sequence>MSNVDFTTSANPQALATEVACLKATLTLILKAIGQADAGKVIINLERFAAQVDDPDQAEIFKNSIQQIKHAYRQ</sequence>
<dbReference type="EMBL" id="CP054160">
    <property type="protein sequence ID" value="QKJ59536.1"/>
    <property type="molecule type" value="Genomic_DNA"/>
</dbReference>
<protein>
    <submittedName>
        <fullName evidence="1">DUF2594 family protein</fullName>
    </submittedName>
    <submittedName>
        <fullName evidence="2">Protein of uncharacterized function (DUF2594)</fullName>
    </submittedName>
</protein>
<reference evidence="1" key="3">
    <citation type="submission" date="2022-06" db="EMBL/GenBank/DDBJ databases">
        <title>Genome sequences of seven Enterobacteriaceae strains isolated from Canadian wastewater treatment facilities.</title>
        <authorList>
            <person name="Huang H."/>
            <person name="Chmara J.T."/>
            <person name="Duceppe M.-O."/>
        </authorList>
    </citation>
    <scope>NUCLEOTIDE SEQUENCE</scope>
    <source>
        <strain evidence="1">HH13</strain>
    </source>
</reference>
<dbReference type="AlphaFoldDB" id="A0A0F7HFC7"/>
<reference evidence="2 5" key="1">
    <citation type="submission" date="2018-12" db="EMBL/GenBank/DDBJ databases">
        <authorList>
            <consortium name="Pathogen Informatics"/>
        </authorList>
    </citation>
    <scope>NUCLEOTIDE SEQUENCE [LARGE SCALE GENOMIC DNA]</scope>
    <source>
        <strain evidence="3">NCTC12965</strain>
        <strain evidence="2 5">NCTC13193</strain>
    </source>
</reference>
<dbReference type="NCBIfam" id="NF007904">
    <property type="entry name" value="PRK10613.1"/>
    <property type="match status" value="1"/>
</dbReference>
<accession>A0A0F7HFC7</accession>
<name>A0A0F7HFC7_SERFO</name>
<evidence type="ECO:0000313" key="7">
    <source>
        <dbReference type="Proteomes" id="UP001235341"/>
    </source>
</evidence>
<dbReference type="Proteomes" id="UP000503464">
    <property type="component" value="Chromosome"/>
</dbReference>
<evidence type="ECO:0000313" key="4">
    <source>
        <dbReference type="EMBL" id="WMT16799.1"/>
    </source>
</evidence>
<dbReference type="Proteomes" id="UP001235341">
    <property type="component" value="Chromosome"/>
</dbReference>
<evidence type="ECO:0000313" key="2">
    <source>
        <dbReference type="EMBL" id="VEI68617.1"/>
    </source>
</evidence>
<evidence type="ECO:0000313" key="6">
    <source>
        <dbReference type="Proteomes" id="UP000503464"/>
    </source>
</evidence>
<dbReference type="EMBL" id="LR134492">
    <property type="protein sequence ID" value="VEI68617.1"/>
    <property type="molecule type" value="Genomic_DNA"/>
</dbReference>
<dbReference type="RefSeq" id="WP_021178352.1">
    <property type="nucleotide sequence ID" value="NZ_CAMISB010000007.1"/>
</dbReference>
<organism evidence="1 6">
    <name type="scientific">Serratia fonticola</name>
    <dbReference type="NCBI Taxonomy" id="47917"/>
    <lineage>
        <taxon>Bacteria</taxon>
        <taxon>Pseudomonadati</taxon>
        <taxon>Pseudomonadota</taxon>
        <taxon>Gammaproteobacteria</taxon>
        <taxon>Enterobacterales</taxon>
        <taxon>Yersiniaceae</taxon>
        <taxon>Serratia</taxon>
    </lineage>
</organism>
<evidence type="ECO:0000313" key="5">
    <source>
        <dbReference type="Proteomes" id="UP000270487"/>
    </source>
</evidence>
<proteinExistence type="predicted"/>
<dbReference type="STRING" id="47917.AV650_14175"/>
<evidence type="ECO:0000313" key="3">
    <source>
        <dbReference type="EMBL" id="VTR14881.1"/>
    </source>
</evidence>
<dbReference type="Proteomes" id="UP000270487">
    <property type="component" value="Chromosome"/>
</dbReference>
<reference evidence="6" key="2">
    <citation type="submission" date="2020-03" db="EMBL/GenBank/DDBJ databases">
        <title>Genome sequences of seven Enterobacteriaceae strains isolated from Canadian wastewater treatment facilities.</title>
        <authorList>
            <person name="Huang H."/>
            <person name="Chmara J.T."/>
            <person name="Duceppe M.-O."/>
        </authorList>
    </citation>
    <scope>NUCLEOTIDE SEQUENCE [LARGE SCALE GENOMIC DNA]</scope>
    <source>
        <strain evidence="6">Biosolid 3</strain>
    </source>
</reference>
<dbReference type="EMBL" id="CABEEZ010000008">
    <property type="protein sequence ID" value="VTR14881.1"/>
    <property type="molecule type" value="Genomic_DNA"/>
</dbReference>
<evidence type="ECO:0000313" key="1">
    <source>
        <dbReference type="EMBL" id="QKJ59536.1"/>
    </source>
</evidence>
<keyword evidence="7" id="KW-1185">Reference proteome</keyword>
<dbReference type="EMBL" id="CP133586">
    <property type="protein sequence ID" value="WMT16799.1"/>
    <property type="molecule type" value="Genomic_DNA"/>
</dbReference>
<dbReference type="KEGG" id="sfw:WN53_18940"/>
<dbReference type="KEGG" id="sfg:AV650_14175"/>
<dbReference type="OrthoDB" id="6475550at2"/>